<dbReference type="EC" id="3.5.1.18" evidence="5"/>
<evidence type="ECO:0000256" key="1">
    <source>
        <dbReference type="ARBA" id="ARBA00001941"/>
    </source>
</evidence>
<dbReference type="InterPro" id="IPR001261">
    <property type="entry name" value="ArgE/DapE_CS"/>
</dbReference>
<dbReference type="GO" id="GO:0009089">
    <property type="term" value="P:lysine biosynthetic process via diaminopimelate"/>
    <property type="evidence" value="ECO:0007669"/>
    <property type="project" value="UniProtKB-UniPathway"/>
</dbReference>
<keyword evidence="9" id="KW-0862">Zinc</keyword>
<organism evidence="13 14">
    <name type="scientific">Clostridium bovifaecis</name>
    <dbReference type="NCBI Taxonomy" id="2184719"/>
    <lineage>
        <taxon>Bacteria</taxon>
        <taxon>Bacillati</taxon>
        <taxon>Bacillota</taxon>
        <taxon>Clostridia</taxon>
        <taxon>Eubacteriales</taxon>
        <taxon>Clostridiaceae</taxon>
        <taxon>Clostridium</taxon>
    </lineage>
</organism>
<accession>A0A6I6EV38</accession>
<keyword evidence="8" id="KW-0378">Hydrolase</keyword>
<evidence type="ECO:0000256" key="6">
    <source>
        <dbReference type="ARBA" id="ARBA00016853"/>
    </source>
</evidence>
<evidence type="ECO:0000256" key="8">
    <source>
        <dbReference type="ARBA" id="ARBA00022801"/>
    </source>
</evidence>
<dbReference type="Gene3D" id="3.40.630.10">
    <property type="entry name" value="Zn peptidases"/>
    <property type="match status" value="2"/>
</dbReference>
<dbReference type="AlphaFoldDB" id="A0A6I6EV38"/>
<dbReference type="Gene3D" id="3.30.70.360">
    <property type="match status" value="1"/>
</dbReference>
<name>A0A6I6EV38_9CLOT</name>
<dbReference type="PIRSF" id="PIRSF036696">
    <property type="entry name" value="ACY-1"/>
    <property type="match status" value="1"/>
</dbReference>
<reference evidence="13 14" key="1">
    <citation type="submission" date="2019-12" db="EMBL/GenBank/DDBJ databases">
        <title>Genome sequenceing of Clostridium bovifaecis.</title>
        <authorList>
            <person name="Yao Y."/>
        </authorList>
    </citation>
    <scope>NUCLEOTIDE SEQUENCE [LARGE SCALE GENOMIC DNA]</scope>
    <source>
        <strain evidence="13 14">BXX</strain>
    </source>
</reference>
<dbReference type="InterPro" id="IPR036264">
    <property type="entry name" value="Bact_exopeptidase_dim_dom"/>
</dbReference>
<comment type="pathway">
    <text evidence="3">Amino-acid biosynthesis; L-lysine biosynthesis via DAP pathway; LL-2,6-diaminopimelate from (S)-tetrahydrodipicolinate (succinylase route): step 3/3.</text>
</comment>
<evidence type="ECO:0000256" key="10">
    <source>
        <dbReference type="ARBA" id="ARBA00023285"/>
    </source>
</evidence>
<dbReference type="InterPro" id="IPR011650">
    <property type="entry name" value="Peptidase_M20_dimer"/>
</dbReference>
<evidence type="ECO:0000256" key="5">
    <source>
        <dbReference type="ARBA" id="ARBA00011921"/>
    </source>
</evidence>
<evidence type="ECO:0000256" key="11">
    <source>
        <dbReference type="ARBA" id="ARBA00051301"/>
    </source>
</evidence>
<evidence type="ECO:0000256" key="2">
    <source>
        <dbReference type="ARBA" id="ARBA00001947"/>
    </source>
</evidence>
<dbReference type="SUPFAM" id="SSF53187">
    <property type="entry name" value="Zn-dependent exopeptidases"/>
    <property type="match status" value="1"/>
</dbReference>
<evidence type="ECO:0000256" key="3">
    <source>
        <dbReference type="ARBA" id="ARBA00005130"/>
    </source>
</evidence>
<dbReference type="Pfam" id="PF01546">
    <property type="entry name" value="Peptidase_M20"/>
    <property type="match status" value="1"/>
</dbReference>
<dbReference type="InterPro" id="IPR002933">
    <property type="entry name" value="Peptidase_M20"/>
</dbReference>
<dbReference type="SUPFAM" id="SSF55031">
    <property type="entry name" value="Bacterial exopeptidase dimerisation domain"/>
    <property type="match status" value="1"/>
</dbReference>
<evidence type="ECO:0000313" key="14">
    <source>
        <dbReference type="Proteomes" id="UP000422764"/>
    </source>
</evidence>
<comment type="cofactor">
    <cofactor evidence="2">
        <name>Zn(2+)</name>
        <dbReference type="ChEBI" id="CHEBI:29105"/>
    </cofactor>
</comment>
<evidence type="ECO:0000256" key="9">
    <source>
        <dbReference type="ARBA" id="ARBA00022833"/>
    </source>
</evidence>
<dbReference type="PROSITE" id="PS00758">
    <property type="entry name" value="ARGE_DAPE_CPG2_1"/>
    <property type="match status" value="1"/>
</dbReference>
<sequence>MKNVKDILWGIVDNQQDKLLEICSKLIKTPSENPGGNIEEIVNVICEYFDESNIDYEIIRSKENCPNIIVSLGNDDGKTILLNGHCDVVPVGDLERWDFPPFSGEIKDGQMLGRGTSDMKAGLGGLIFALKTLKDNNIKMKGKIVFHIVPDEETGGDYGTKWLYKNGYIDKGDACIIAEPTSYNNCEVGQKGSLWIRLKSYGIPAHGSVGNYVGENAITKLMKLLVSLEELRTIEGRFEEKQLQVLKNSKDIVKAAQKVEGVENVIDHLTVNIGTIKGGTKTNMVPDYCEASVDMRVPIGVTLKEVLGRFNNIIDRLGLKGIEYDYTWNSEANYTDVDTELVKSVVENAEKVWKKKVVPAYQWASSDARYYRLKGIPTIQYGPANTEGIHSYNETVDVEDIINSAKVYLGIMADLLELYITD</sequence>
<keyword evidence="10" id="KW-0170">Cobalt</keyword>
<dbReference type="PANTHER" id="PTHR43808">
    <property type="entry name" value="ACETYLORNITHINE DEACETYLASE"/>
    <property type="match status" value="1"/>
</dbReference>
<dbReference type="EMBL" id="CP046522">
    <property type="protein sequence ID" value="QGU96140.1"/>
    <property type="molecule type" value="Genomic_DNA"/>
</dbReference>
<evidence type="ECO:0000256" key="4">
    <source>
        <dbReference type="ARBA" id="ARBA00006247"/>
    </source>
</evidence>
<evidence type="ECO:0000313" key="13">
    <source>
        <dbReference type="EMBL" id="QGU96140.1"/>
    </source>
</evidence>
<evidence type="ECO:0000256" key="7">
    <source>
        <dbReference type="ARBA" id="ARBA00022723"/>
    </source>
</evidence>
<protein>
    <recommendedName>
        <fullName evidence="6">Probable succinyl-diaminopimelate desuccinylase</fullName>
        <ecNumber evidence="5">3.5.1.18</ecNumber>
    </recommendedName>
</protein>
<comment type="catalytic activity">
    <reaction evidence="11">
        <text>N-succinyl-(2S,6S)-2,6-diaminopimelate + H2O = (2S,6S)-2,6-diaminopimelate + succinate</text>
        <dbReference type="Rhea" id="RHEA:22608"/>
        <dbReference type="ChEBI" id="CHEBI:15377"/>
        <dbReference type="ChEBI" id="CHEBI:30031"/>
        <dbReference type="ChEBI" id="CHEBI:57609"/>
        <dbReference type="ChEBI" id="CHEBI:58087"/>
        <dbReference type="EC" id="3.5.1.18"/>
    </reaction>
</comment>
<dbReference type="GO" id="GO:0009014">
    <property type="term" value="F:succinyl-diaminopimelate desuccinylase activity"/>
    <property type="evidence" value="ECO:0007669"/>
    <property type="project" value="UniProtKB-EC"/>
</dbReference>
<comment type="similarity">
    <text evidence="4">Belongs to the peptidase M20A family.</text>
</comment>
<proteinExistence type="inferred from homology"/>
<dbReference type="UniPathway" id="UPA00034">
    <property type="reaction ID" value="UER00021"/>
</dbReference>
<keyword evidence="14" id="KW-1185">Reference proteome</keyword>
<comment type="cofactor">
    <cofactor evidence="1">
        <name>Co(2+)</name>
        <dbReference type="ChEBI" id="CHEBI:48828"/>
    </cofactor>
</comment>
<dbReference type="PANTHER" id="PTHR43808:SF32">
    <property type="entry name" value="ARGE_DAPE-RELATED DEACYLASE"/>
    <property type="match status" value="1"/>
</dbReference>
<keyword evidence="7" id="KW-0479">Metal-binding</keyword>
<dbReference type="InterPro" id="IPR010182">
    <property type="entry name" value="ArgE/DapE"/>
</dbReference>
<dbReference type="GO" id="GO:0046872">
    <property type="term" value="F:metal ion binding"/>
    <property type="evidence" value="ECO:0007669"/>
    <property type="project" value="UniProtKB-KW"/>
</dbReference>
<evidence type="ECO:0000259" key="12">
    <source>
        <dbReference type="Pfam" id="PF07687"/>
    </source>
</evidence>
<dbReference type="NCBIfam" id="TIGR01910">
    <property type="entry name" value="DapE-ArgE"/>
    <property type="match status" value="1"/>
</dbReference>
<dbReference type="Proteomes" id="UP000422764">
    <property type="component" value="Chromosome"/>
</dbReference>
<feature type="domain" description="Peptidase M20 dimerisation" evidence="12">
    <location>
        <begin position="188"/>
        <end position="319"/>
    </location>
</feature>
<dbReference type="Pfam" id="PF07687">
    <property type="entry name" value="M20_dimer"/>
    <property type="match status" value="1"/>
</dbReference>
<dbReference type="InterPro" id="IPR050072">
    <property type="entry name" value="Peptidase_M20A"/>
</dbReference>
<gene>
    <name evidence="13" type="ORF">GOM49_14480</name>
</gene>